<proteinExistence type="predicted"/>
<accession>A0A9D4N1F2</accession>
<organism evidence="1 2">
    <name type="scientific">Dreissena polymorpha</name>
    <name type="common">Zebra mussel</name>
    <name type="synonym">Mytilus polymorpha</name>
    <dbReference type="NCBI Taxonomy" id="45954"/>
    <lineage>
        <taxon>Eukaryota</taxon>
        <taxon>Metazoa</taxon>
        <taxon>Spiralia</taxon>
        <taxon>Lophotrochozoa</taxon>
        <taxon>Mollusca</taxon>
        <taxon>Bivalvia</taxon>
        <taxon>Autobranchia</taxon>
        <taxon>Heteroconchia</taxon>
        <taxon>Euheterodonta</taxon>
        <taxon>Imparidentia</taxon>
        <taxon>Neoheterodontei</taxon>
        <taxon>Myida</taxon>
        <taxon>Dreissenoidea</taxon>
        <taxon>Dreissenidae</taxon>
        <taxon>Dreissena</taxon>
    </lineage>
</organism>
<evidence type="ECO:0000313" key="1">
    <source>
        <dbReference type="EMBL" id="KAH3884952.1"/>
    </source>
</evidence>
<name>A0A9D4N1F2_DREPO</name>
<evidence type="ECO:0000313" key="2">
    <source>
        <dbReference type="Proteomes" id="UP000828390"/>
    </source>
</evidence>
<dbReference type="Proteomes" id="UP000828390">
    <property type="component" value="Unassembled WGS sequence"/>
</dbReference>
<protein>
    <submittedName>
        <fullName evidence="1">Uncharacterized protein</fullName>
    </submittedName>
</protein>
<reference evidence="1" key="2">
    <citation type="submission" date="2020-11" db="EMBL/GenBank/DDBJ databases">
        <authorList>
            <person name="McCartney M.A."/>
            <person name="Auch B."/>
            <person name="Kono T."/>
            <person name="Mallez S."/>
            <person name="Becker A."/>
            <person name="Gohl D.M."/>
            <person name="Silverstein K.A.T."/>
            <person name="Koren S."/>
            <person name="Bechman K.B."/>
            <person name="Herman A."/>
            <person name="Abrahante J.E."/>
            <person name="Garbe J."/>
        </authorList>
    </citation>
    <scope>NUCLEOTIDE SEQUENCE</scope>
    <source>
        <strain evidence="1">Duluth1</strain>
        <tissue evidence="1">Whole animal</tissue>
    </source>
</reference>
<dbReference type="AlphaFoldDB" id="A0A9D4N1F2"/>
<comment type="caution">
    <text evidence="1">The sequence shown here is derived from an EMBL/GenBank/DDBJ whole genome shotgun (WGS) entry which is preliminary data.</text>
</comment>
<reference evidence="1" key="1">
    <citation type="journal article" date="2019" name="bioRxiv">
        <title>The Genome of the Zebra Mussel, Dreissena polymorpha: A Resource for Invasive Species Research.</title>
        <authorList>
            <person name="McCartney M.A."/>
            <person name="Auch B."/>
            <person name="Kono T."/>
            <person name="Mallez S."/>
            <person name="Zhang Y."/>
            <person name="Obille A."/>
            <person name="Becker A."/>
            <person name="Abrahante J.E."/>
            <person name="Garbe J."/>
            <person name="Badalamenti J.P."/>
            <person name="Herman A."/>
            <person name="Mangelson H."/>
            <person name="Liachko I."/>
            <person name="Sullivan S."/>
            <person name="Sone E.D."/>
            <person name="Koren S."/>
            <person name="Silverstein K.A.T."/>
            <person name="Beckman K.B."/>
            <person name="Gohl D.M."/>
        </authorList>
    </citation>
    <scope>NUCLEOTIDE SEQUENCE</scope>
    <source>
        <strain evidence="1">Duluth1</strain>
        <tissue evidence="1">Whole animal</tissue>
    </source>
</reference>
<sequence length="55" mass="6310">MEMTFIQCYTQFTALLDGCDTVGSFVRRGKEVAVKLLEKNTDLMPTYAKFGKRQE</sequence>
<keyword evidence="2" id="KW-1185">Reference proteome</keyword>
<dbReference type="EMBL" id="JAIWYP010000001">
    <property type="protein sequence ID" value="KAH3884952.1"/>
    <property type="molecule type" value="Genomic_DNA"/>
</dbReference>
<gene>
    <name evidence="1" type="ORF">DPMN_008938</name>
</gene>